<feature type="transmembrane region" description="Helical" evidence="1">
    <location>
        <begin position="32"/>
        <end position="48"/>
    </location>
</feature>
<gene>
    <name evidence="2" type="ORF">J2X31_003577</name>
</gene>
<accession>A0ABU1TUI3</accession>
<reference evidence="2 3" key="1">
    <citation type="submission" date="2023-07" db="EMBL/GenBank/DDBJ databases">
        <title>Sorghum-associated microbial communities from plants grown in Nebraska, USA.</title>
        <authorList>
            <person name="Schachtman D."/>
        </authorList>
    </citation>
    <scope>NUCLEOTIDE SEQUENCE [LARGE SCALE GENOMIC DNA]</scope>
    <source>
        <strain evidence="2 3">3773</strain>
    </source>
</reference>
<feature type="transmembrane region" description="Helical" evidence="1">
    <location>
        <begin position="7"/>
        <end position="26"/>
    </location>
</feature>
<dbReference type="EMBL" id="JAVDVI010000023">
    <property type="protein sequence ID" value="MDR6969544.1"/>
    <property type="molecule type" value="Genomic_DNA"/>
</dbReference>
<comment type="caution">
    <text evidence="2">The sequence shown here is derived from an EMBL/GenBank/DDBJ whole genome shotgun (WGS) entry which is preliminary data.</text>
</comment>
<proteinExistence type="predicted"/>
<keyword evidence="3" id="KW-1185">Reference proteome</keyword>
<evidence type="ECO:0000313" key="3">
    <source>
        <dbReference type="Proteomes" id="UP001255185"/>
    </source>
</evidence>
<organism evidence="2 3">
    <name type="scientific">Flavobacterium arsenatis</name>
    <dbReference type="NCBI Taxonomy" id="1484332"/>
    <lineage>
        <taxon>Bacteria</taxon>
        <taxon>Pseudomonadati</taxon>
        <taxon>Bacteroidota</taxon>
        <taxon>Flavobacteriia</taxon>
        <taxon>Flavobacteriales</taxon>
        <taxon>Flavobacteriaceae</taxon>
        <taxon>Flavobacterium</taxon>
    </lineage>
</organism>
<name>A0ABU1TUI3_9FLAO</name>
<dbReference type="Proteomes" id="UP001255185">
    <property type="component" value="Unassembled WGS sequence"/>
</dbReference>
<keyword evidence="1" id="KW-0812">Transmembrane</keyword>
<dbReference type="RefSeq" id="WP_310028716.1">
    <property type="nucleotide sequence ID" value="NZ_JAVDVI010000023.1"/>
</dbReference>
<protein>
    <submittedName>
        <fullName evidence="2">Membrane protein YphA (DoxX/SURF4 family)</fullName>
    </submittedName>
</protein>
<evidence type="ECO:0000313" key="2">
    <source>
        <dbReference type="EMBL" id="MDR6969544.1"/>
    </source>
</evidence>
<feature type="transmembrane region" description="Helical" evidence="1">
    <location>
        <begin position="55"/>
        <end position="73"/>
    </location>
</feature>
<keyword evidence="1" id="KW-0472">Membrane</keyword>
<evidence type="ECO:0000256" key="1">
    <source>
        <dbReference type="SAM" id="Phobius"/>
    </source>
</evidence>
<keyword evidence="1" id="KW-1133">Transmembrane helix</keyword>
<sequence length="74" mass="8594">MSKSNLYYYLGILIETLGCIILYIAYFMSFSYYWLFLLMIFAGIFFITKSDKKTSTKAITILAIPIIVVLLLIF</sequence>